<evidence type="ECO:0000313" key="3">
    <source>
        <dbReference type="Proteomes" id="UP001465755"/>
    </source>
</evidence>
<dbReference type="Pfam" id="PF10693">
    <property type="entry name" value="DUF2499"/>
    <property type="match status" value="1"/>
</dbReference>
<keyword evidence="3" id="KW-1185">Reference proteome</keyword>
<dbReference type="PROSITE" id="PS51257">
    <property type="entry name" value="PROKAR_LIPOPROTEIN"/>
    <property type="match status" value="1"/>
</dbReference>
<dbReference type="PANTHER" id="PTHR33833:SF3">
    <property type="entry name" value="YCF49-LIKE PROTEIN"/>
    <property type="match status" value="1"/>
</dbReference>
<dbReference type="InterPro" id="IPR019634">
    <property type="entry name" value="Uncharacterised_Ycf49"/>
</dbReference>
<evidence type="ECO:0000256" key="1">
    <source>
        <dbReference type="SAM" id="Phobius"/>
    </source>
</evidence>
<reference evidence="2 3" key="1">
    <citation type="journal article" date="2024" name="Nat. Commun.">
        <title>Phylogenomics reveals the evolutionary origins of lichenization in chlorophyte algae.</title>
        <authorList>
            <person name="Puginier C."/>
            <person name="Libourel C."/>
            <person name="Otte J."/>
            <person name="Skaloud P."/>
            <person name="Haon M."/>
            <person name="Grisel S."/>
            <person name="Petersen M."/>
            <person name="Berrin J.G."/>
            <person name="Delaux P.M."/>
            <person name="Dal Grande F."/>
            <person name="Keller J."/>
        </authorList>
    </citation>
    <scope>NUCLEOTIDE SEQUENCE [LARGE SCALE GENOMIC DNA]</scope>
    <source>
        <strain evidence="2 3">SAG 2036</strain>
    </source>
</reference>
<keyword evidence="1" id="KW-0812">Transmembrane</keyword>
<organism evidence="2 3">
    <name type="scientific">Symbiochloris irregularis</name>
    <dbReference type="NCBI Taxonomy" id="706552"/>
    <lineage>
        <taxon>Eukaryota</taxon>
        <taxon>Viridiplantae</taxon>
        <taxon>Chlorophyta</taxon>
        <taxon>core chlorophytes</taxon>
        <taxon>Trebouxiophyceae</taxon>
        <taxon>Trebouxiales</taxon>
        <taxon>Trebouxiaceae</taxon>
        <taxon>Symbiochloris</taxon>
    </lineage>
</organism>
<dbReference type="Proteomes" id="UP001465755">
    <property type="component" value="Unassembled WGS sequence"/>
</dbReference>
<dbReference type="AlphaFoldDB" id="A0AAW1NPY8"/>
<accession>A0AAW1NPY8</accession>
<feature type="transmembrane region" description="Helical" evidence="1">
    <location>
        <begin position="57"/>
        <end position="77"/>
    </location>
</feature>
<name>A0AAW1NPY8_9CHLO</name>
<evidence type="ECO:0000313" key="2">
    <source>
        <dbReference type="EMBL" id="KAK9789926.1"/>
    </source>
</evidence>
<comment type="caution">
    <text evidence="2">The sequence shown here is derived from an EMBL/GenBank/DDBJ whole genome shotgun (WGS) entry which is preliminary data.</text>
</comment>
<dbReference type="PANTHER" id="PTHR33833">
    <property type="entry name" value="NUCLEOLAR-LIKE PROTEIN-RELATED"/>
    <property type="match status" value="1"/>
</dbReference>
<proteinExistence type="predicted"/>
<keyword evidence="1" id="KW-0472">Membrane</keyword>
<protein>
    <submittedName>
        <fullName evidence="2">Uncharacterized protein</fullName>
    </submittedName>
</protein>
<gene>
    <name evidence="2" type="ORF">WJX73_006554</name>
</gene>
<dbReference type="EMBL" id="JALJOQ010000201">
    <property type="protein sequence ID" value="KAK9789926.1"/>
    <property type="molecule type" value="Genomic_DNA"/>
</dbReference>
<sequence length="100" mass="10870">MLSAYSRGNQFRSYSHHHLRSAVGLSTVALGCLLFPGGAWAASHAEPGNALSLPTWAIHVSSVLEWLTAMGLFWRYADVTGRSLYTSSVGLLRCRELCSS</sequence>
<keyword evidence="1" id="KW-1133">Transmembrane helix</keyword>